<evidence type="ECO:0000256" key="1">
    <source>
        <dbReference type="ARBA" id="ARBA00008857"/>
    </source>
</evidence>
<dbReference type="PANTHER" id="PTHR30629">
    <property type="entry name" value="PROPHAGE INTEGRASE"/>
    <property type="match status" value="1"/>
</dbReference>
<keyword evidence="2" id="KW-0229">DNA integration</keyword>
<dbReference type="RefSeq" id="WP_096753182.1">
    <property type="nucleotide sequence ID" value="NZ_CATIRL010000001.1"/>
</dbReference>
<dbReference type="GO" id="GO:0015074">
    <property type="term" value="P:DNA integration"/>
    <property type="evidence" value="ECO:0007669"/>
    <property type="project" value="UniProtKB-KW"/>
</dbReference>
<dbReference type="AlphaFoldDB" id="A0A5D3JWH9"/>
<sequence>MLSDLLIMVDRRAQAVSLREKTIINERHAVRMLEPVLSLGVRAASVPDTWVRYADRCIDNGLAASTVRQRIDCVAAVVAWVIHADIKFKPAAPGSLGRMLDAMRTAARAIGKRIKRHRALSRPARVSVDEYSTVVRDIESLRDPYRAAARMMLCFGMRATETLSLSPSSILSGGKLFVPDRETKTHSDLLLPLPVKYIPLIEGWLSVIGESEIKYNTLVTTISRAGIKWRCHDLRKLFRTSAAVRGEDYLATELILNHAVKDVPNVYLQSPPFAAMRKVLNNSIEEYLQVKG</sequence>
<dbReference type="PROSITE" id="PS51898">
    <property type="entry name" value="TYR_RECOMBINASE"/>
    <property type="match status" value="1"/>
</dbReference>
<dbReference type="EMBL" id="VSSY01000006">
    <property type="protein sequence ID" value="TYL80053.1"/>
    <property type="molecule type" value="Genomic_DNA"/>
</dbReference>
<name>A0A5D3JWH9_KLEPN</name>
<dbReference type="InterPro" id="IPR011010">
    <property type="entry name" value="DNA_brk_join_enz"/>
</dbReference>
<evidence type="ECO:0000259" key="4">
    <source>
        <dbReference type="PROSITE" id="PS51898"/>
    </source>
</evidence>
<evidence type="ECO:0000313" key="5">
    <source>
        <dbReference type="EMBL" id="TYL80053.1"/>
    </source>
</evidence>
<dbReference type="Gene3D" id="1.10.443.10">
    <property type="entry name" value="Intergrase catalytic core"/>
    <property type="match status" value="1"/>
</dbReference>
<dbReference type="InterPro" id="IPR013762">
    <property type="entry name" value="Integrase-like_cat_sf"/>
</dbReference>
<dbReference type="Proteomes" id="UP000322977">
    <property type="component" value="Unassembled WGS sequence"/>
</dbReference>
<dbReference type="GO" id="GO:0003677">
    <property type="term" value="F:DNA binding"/>
    <property type="evidence" value="ECO:0007669"/>
    <property type="project" value="InterPro"/>
</dbReference>
<dbReference type="InterPro" id="IPR002104">
    <property type="entry name" value="Integrase_catalytic"/>
</dbReference>
<keyword evidence="3" id="KW-0233">DNA recombination</keyword>
<dbReference type="SUPFAM" id="SSF56349">
    <property type="entry name" value="DNA breaking-rejoining enzymes"/>
    <property type="match status" value="1"/>
</dbReference>
<accession>A0A5D3JWH9</accession>
<feature type="domain" description="Tyr recombinase" evidence="4">
    <location>
        <begin position="121"/>
        <end position="281"/>
    </location>
</feature>
<dbReference type="GO" id="GO:0006310">
    <property type="term" value="P:DNA recombination"/>
    <property type="evidence" value="ECO:0007669"/>
    <property type="project" value="UniProtKB-KW"/>
</dbReference>
<reference evidence="5 6" key="1">
    <citation type="submission" date="2019-08" db="EMBL/GenBank/DDBJ databases">
        <title>Phenotypic and genetic characterization of extended-spectrum b-lactamase-producing hypermucoviscous Klebsiella pneumoniae from Chile.</title>
        <authorList>
            <person name="Morales-Leon F."/>
            <person name="Caro C."/>
            <person name="Opazo-Capurro A."/>
            <person name="Lincopan N."/>
            <person name="Dominguez-Yevenes M."/>
            <person name="Lima C."/>
            <person name="Bello-Toledo H."/>
            <person name="Gonzalez-Rocha G."/>
        </authorList>
    </citation>
    <scope>NUCLEOTIDE SEQUENCE [LARGE SCALE GENOMIC DNA]</scope>
    <source>
        <strain evidence="5 6">UCO-494</strain>
    </source>
</reference>
<evidence type="ECO:0000256" key="3">
    <source>
        <dbReference type="ARBA" id="ARBA00023172"/>
    </source>
</evidence>
<evidence type="ECO:0000313" key="6">
    <source>
        <dbReference type="Proteomes" id="UP000322977"/>
    </source>
</evidence>
<gene>
    <name evidence="5" type="ORF">FXN67_09605</name>
</gene>
<comment type="similarity">
    <text evidence="1">Belongs to the 'phage' integrase family.</text>
</comment>
<dbReference type="InterPro" id="IPR050808">
    <property type="entry name" value="Phage_Integrase"/>
</dbReference>
<proteinExistence type="inferred from homology"/>
<organism evidence="5 6">
    <name type="scientific">Klebsiella pneumoniae</name>
    <dbReference type="NCBI Taxonomy" id="573"/>
    <lineage>
        <taxon>Bacteria</taxon>
        <taxon>Pseudomonadati</taxon>
        <taxon>Pseudomonadota</taxon>
        <taxon>Gammaproteobacteria</taxon>
        <taxon>Enterobacterales</taxon>
        <taxon>Enterobacteriaceae</taxon>
        <taxon>Klebsiella/Raoultella group</taxon>
        <taxon>Klebsiella</taxon>
        <taxon>Klebsiella pneumoniae complex</taxon>
    </lineage>
</organism>
<evidence type="ECO:0000256" key="2">
    <source>
        <dbReference type="ARBA" id="ARBA00022908"/>
    </source>
</evidence>
<protein>
    <submittedName>
        <fullName evidence="5">Tyrosine-type recombinase/integrase</fullName>
    </submittedName>
</protein>
<dbReference type="PANTHER" id="PTHR30629:SF2">
    <property type="entry name" value="PROPHAGE INTEGRASE INTS-RELATED"/>
    <property type="match status" value="1"/>
</dbReference>
<comment type="caution">
    <text evidence="5">The sequence shown here is derived from an EMBL/GenBank/DDBJ whole genome shotgun (WGS) entry which is preliminary data.</text>
</comment>